<sequence>MGANSSSLLRQFIPPKAKWSVDEIPDLTGQVMLVTGGNSGIGRETVKVLLQHNAKIYIAGRSESKCMEVIKSLETETGRRAEFLQLDLSDLSSVKTAAEEFARRESKLNVLFNNAGVMWPPADMLTAQKIDLAFGTNTLGPFYFTKLLLPTLIATAASTGTKVRIINTASIAGQMHPQADGINYNTLLDGPARRKKDKVYIYGQSKLGNIIVSNELARRYADQGIVSISLNPGNLRSELARHETNPIVHWIVYWVVSYPVPLGALTQLWAGTMKAAEGLNGGYLLPWARVGAMPPAAADPAAGKALWTWLEEQVERFEAGN</sequence>
<dbReference type="InterPro" id="IPR036291">
    <property type="entry name" value="NAD(P)-bd_dom_sf"/>
</dbReference>
<reference evidence="4" key="1">
    <citation type="submission" date="2023-03" db="EMBL/GenBank/DDBJ databases">
        <title>Massive genome expansion in bonnet fungi (Mycena s.s.) driven by repeated elements and novel gene families across ecological guilds.</title>
        <authorList>
            <consortium name="Lawrence Berkeley National Laboratory"/>
            <person name="Harder C.B."/>
            <person name="Miyauchi S."/>
            <person name="Viragh M."/>
            <person name="Kuo A."/>
            <person name="Thoen E."/>
            <person name="Andreopoulos B."/>
            <person name="Lu D."/>
            <person name="Skrede I."/>
            <person name="Drula E."/>
            <person name="Henrissat B."/>
            <person name="Morin E."/>
            <person name="Kohler A."/>
            <person name="Barry K."/>
            <person name="LaButti K."/>
            <person name="Morin E."/>
            <person name="Salamov A."/>
            <person name="Lipzen A."/>
            <person name="Mereny Z."/>
            <person name="Hegedus B."/>
            <person name="Baldrian P."/>
            <person name="Stursova M."/>
            <person name="Weitz H."/>
            <person name="Taylor A."/>
            <person name="Grigoriev I.V."/>
            <person name="Nagy L.G."/>
            <person name="Martin F."/>
            <person name="Kauserud H."/>
        </authorList>
    </citation>
    <scope>NUCLEOTIDE SEQUENCE</scope>
    <source>
        <strain evidence="4">9284</strain>
    </source>
</reference>
<evidence type="ECO:0000256" key="1">
    <source>
        <dbReference type="ARBA" id="ARBA00006484"/>
    </source>
</evidence>
<comment type="similarity">
    <text evidence="1">Belongs to the short-chain dehydrogenases/reductases (SDR) family.</text>
</comment>
<dbReference type="PRINTS" id="PR00081">
    <property type="entry name" value="GDHRDH"/>
</dbReference>
<gene>
    <name evidence="4" type="ORF">FB45DRAFT_786197</name>
</gene>
<proteinExistence type="inferred from homology"/>
<dbReference type="Proteomes" id="UP001221142">
    <property type="component" value="Unassembled WGS sequence"/>
</dbReference>
<keyword evidence="2" id="KW-0521">NADP</keyword>
<comment type="caution">
    <text evidence="4">The sequence shown here is derived from an EMBL/GenBank/DDBJ whole genome shotgun (WGS) entry which is preliminary data.</text>
</comment>
<dbReference type="GO" id="GO:0016491">
    <property type="term" value="F:oxidoreductase activity"/>
    <property type="evidence" value="ECO:0007669"/>
    <property type="project" value="UniProtKB-KW"/>
</dbReference>
<organism evidence="4 5">
    <name type="scientific">Roridomyces roridus</name>
    <dbReference type="NCBI Taxonomy" id="1738132"/>
    <lineage>
        <taxon>Eukaryota</taxon>
        <taxon>Fungi</taxon>
        <taxon>Dikarya</taxon>
        <taxon>Basidiomycota</taxon>
        <taxon>Agaricomycotina</taxon>
        <taxon>Agaricomycetes</taxon>
        <taxon>Agaricomycetidae</taxon>
        <taxon>Agaricales</taxon>
        <taxon>Marasmiineae</taxon>
        <taxon>Mycenaceae</taxon>
        <taxon>Roridomyces</taxon>
    </lineage>
</organism>
<dbReference type="PANTHER" id="PTHR24320">
    <property type="entry name" value="RETINOL DEHYDROGENASE"/>
    <property type="match status" value="1"/>
</dbReference>
<evidence type="ECO:0000256" key="3">
    <source>
        <dbReference type="ARBA" id="ARBA00023002"/>
    </source>
</evidence>
<dbReference type="Gene3D" id="3.40.50.720">
    <property type="entry name" value="NAD(P)-binding Rossmann-like Domain"/>
    <property type="match status" value="1"/>
</dbReference>
<dbReference type="PANTHER" id="PTHR24320:SF236">
    <property type="entry name" value="SHORT-CHAIN DEHYDROGENASE-RELATED"/>
    <property type="match status" value="1"/>
</dbReference>
<keyword evidence="5" id="KW-1185">Reference proteome</keyword>
<dbReference type="EMBL" id="JARKIF010000004">
    <property type="protein sequence ID" value="KAJ7642055.1"/>
    <property type="molecule type" value="Genomic_DNA"/>
</dbReference>
<accession>A0AAD7C8P4</accession>
<keyword evidence="3" id="KW-0560">Oxidoreductase</keyword>
<evidence type="ECO:0000313" key="5">
    <source>
        <dbReference type="Proteomes" id="UP001221142"/>
    </source>
</evidence>
<dbReference type="Pfam" id="PF00106">
    <property type="entry name" value="adh_short"/>
    <property type="match status" value="1"/>
</dbReference>
<dbReference type="SUPFAM" id="SSF51735">
    <property type="entry name" value="NAD(P)-binding Rossmann-fold domains"/>
    <property type="match status" value="1"/>
</dbReference>
<evidence type="ECO:0000256" key="2">
    <source>
        <dbReference type="ARBA" id="ARBA00022857"/>
    </source>
</evidence>
<name>A0AAD7C8P4_9AGAR</name>
<dbReference type="InterPro" id="IPR002347">
    <property type="entry name" value="SDR_fam"/>
</dbReference>
<evidence type="ECO:0000313" key="4">
    <source>
        <dbReference type="EMBL" id="KAJ7642055.1"/>
    </source>
</evidence>
<dbReference type="AlphaFoldDB" id="A0AAD7C8P4"/>
<protein>
    <submittedName>
        <fullName evidence="4">NAD(P)-binding protein</fullName>
    </submittedName>
</protein>